<dbReference type="Proteomes" id="UP000293345">
    <property type="component" value="Unassembled WGS sequence"/>
</dbReference>
<evidence type="ECO:0008006" key="3">
    <source>
        <dbReference type="Google" id="ProtNLM"/>
    </source>
</evidence>
<dbReference type="Gene3D" id="3.40.50.450">
    <property type="match status" value="1"/>
</dbReference>
<sequence>MEQLASDTAKAHQPLVFLGGTCNGSTWRSRIIPLLTCDYFDPVVSEWNEAARARELDARAHADIVLYALTPLMEGCYSVAEAVDDSNKRPASTVMVLLAAPDGGKEFTPHQLRALRQTGELAKRNGAAYFESLEEAADFIAQRTTACQKEQKS</sequence>
<dbReference type="EMBL" id="SDPW01000001">
    <property type="protein sequence ID" value="RXZ54685.1"/>
    <property type="molecule type" value="Genomic_DNA"/>
</dbReference>
<comment type="caution">
    <text evidence="1">The sequence shown here is derived from an EMBL/GenBank/DDBJ whole genome shotgun (WGS) entry which is preliminary data.</text>
</comment>
<dbReference type="AlphaFoldDB" id="A0A4Q2JZX6"/>
<evidence type="ECO:0000313" key="1">
    <source>
        <dbReference type="EMBL" id="RXZ54685.1"/>
    </source>
</evidence>
<organism evidence="1 2">
    <name type="scientific">Senegalimassilia faecalis</name>
    <dbReference type="NCBI Taxonomy" id="2509433"/>
    <lineage>
        <taxon>Bacteria</taxon>
        <taxon>Bacillati</taxon>
        <taxon>Actinomycetota</taxon>
        <taxon>Coriobacteriia</taxon>
        <taxon>Coriobacteriales</taxon>
        <taxon>Coriobacteriaceae</taxon>
        <taxon>Senegalimassilia</taxon>
    </lineage>
</organism>
<dbReference type="PANTHER" id="PTHR36300">
    <property type="entry name" value="RAW, ISOFORM A"/>
    <property type="match status" value="1"/>
</dbReference>
<evidence type="ECO:0000313" key="2">
    <source>
        <dbReference type="Proteomes" id="UP000293345"/>
    </source>
</evidence>
<name>A0A4Q2JZX6_9ACTN</name>
<dbReference type="OrthoDB" id="500003at2"/>
<proteinExistence type="predicted"/>
<protein>
    <recommendedName>
        <fullName evidence="3">Nucleoside 2-deoxyribosyltransferase</fullName>
    </recommendedName>
</protein>
<gene>
    <name evidence="1" type="ORF">ET524_09465</name>
</gene>
<reference evidence="1 2" key="1">
    <citation type="submission" date="2019-01" db="EMBL/GenBank/DDBJ databases">
        <title>Senegalimassilia sp. nov. KGMB04484 isolated human feces.</title>
        <authorList>
            <person name="Han K.-I."/>
            <person name="Kim J.-S."/>
            <person name="Lee K.C."/>
            <person name="Suh M.K."/>
            <person name="Eom M.K."/>
            <person name="Lee J.H."/>
            <person name="Park S.-H."/>
            <person name="Kang S.W."/>
            <person name="Park J.-E."/>
            <person name="Oh B.S."/>
            <person name="Yu S.Y."/>
            <person name="Choi S.-H."/>
            <person name="Lee D.H."/>
            <person name="Yoon H."/>
            <person name="Kim B.-Y."/>
            <person name="Lee J.H."/>
            <person name="Lee J.-S."/>
        </authorList>
    </citation>
    <scope>NUCLEOTIDE SEQUENCE [LARGE SCALE GENOMIC DNA]</scope>
    <source>
        <strain evidence="1 2">KGMB04484</strain>
    </source>
</reference>
<dbReference type="PANTHER" id="PTHR36300:SF1">
    <property type="entry name" value="RAW, ISOFORM A"/>
    <property type="match status" value="1"/>
</dbReference>
<dbReference type="RefSeq" id="WP_129425307.1">
    <property type="nucleotide sequence ID" value="NZ_SDPW01000001.1"/>
</dbReference>
<accession>A0A4Q2JZX6</accession>
<keyword evidence="2" id="KW-1185">Reference proteome</keyword>
<dbReference type="GO" id="GO:0005886">
    <property type="term" value="C:plasma membrane"/>
    <property type="evidence" value="ECO:0007669"/>
    <property type="project" value="TreeGrafter"/>
</dbReference>